<keyword evidence="2" id="KW-1185">Reference proteome</keyword>
<protein>
    <submittedName>
        <fullName evidence="1">Uncharacterized protein</fullName>
    </submittedName>
</protein>
<evidence type="ECO:0000313" key="2">
    <source>
        <dbReference type="Proteomes" id="UP000321353"/>
    </source>
</evidence>
<accession>A0A5B9MD59</accession>
<gene>
    <name evidence="1" type="ORF">Mal15_22240</name>
</gene>
<reference evidence="1 2" key="1">
    <citation type="submission" date="2019-02" db="EMBL/GenBank/DDBJ databases">
        <title>Planctomycetal bacteria perform biofilm scaping via a novel small molecule.</title>
        <authorList>
            <person name="Jeske O."/>
            <person name="Boedeker C."/>
            <person name="Wiegand S."/>
            <person name="Breitling P."/>
            <person name="Kallscheuer N."/>
            <person name="Jogler M."/>
            <person name="Rohde M."/>
            <person name="Petersen J."/>
            <person name="Medema M.H."/>
            <person name="Surup F."/>
            <person name="Jogler C."/>
        </authorList>
    </citation>
    <scope>NUCLEOTIDE SEQUENCE [LARGE SCALE GENOMIC DNA]</scope>
    <source>
        <strain evidence="1 2">Mal15</strain>
    </source>
</reference>
<dbReference type="KEGG" id="smam:Mal15_22240"/>
<sequence length="76" mass="8631">MTGLTARQWTKVANEVCEYDGAIKVAESGDAEHLFPKDEHVPGVGGLRRRIRERPELIVEACRVARRRKIGVFKEQ</sequence>
<organism evidence="1 2">
    <name type="scientific">Stieleria maiorica</name>
    <dbReference type="NCBI Taxonomy" id="2795974"/>
    <lineage>
        <taxon>Bacteria</taxon>
        <taxon>Pseudomonadati</taxon>
        <taxon>Planctomycetota</taxon>
        <taxon>Planctomycetia</taxon>
        <taxon>Pirellulales</taxon>
        <taxon>Pirellulaceae</taxon>
        <taxon>Stieleria</taxon>
    </lineage>
</organism>
<dbReference type="EMBL" id="CP036264">
    <property type="protein sequence ID" value="QEF98176.1"/>
    <property type="molecule type" value="Genomic_DNA"/>
</dbReference>
<name>A0A5B9MD59_9BACT</name>
<evidence type="ECO:0000313" key="1">
    <source>
        <dbReference type="EMBL" id="QEF98176.1"/>
    </source>
</evidence>
<dbReference type="Proteomes" id="UP000321353">
    <property type="component" value="Chromosome"/>
</dbReference>
<dbReference type="AlphaFoldDB" id="A0A5B9MD59"/>
<proteinExistence type="predicted"/>